<dbReference type="Gene3D" id="3.40.50.300">
    <property type="entry name" value="P-loop containing nucleotide triphosphate hydrolases"/>
    <property type="match status" value="1"/>
</dbReference>
<dbReference type="Pfam" id="PF13191">
    <property type="entry name" value="AAA_16"/>
    <property type="match status" value="1"/>
</dbReference>
<keyword evidence="4" id="KW-0804">Transcription</keyword>
<dbReference type="SMART" id="SM00862">
    <property type="entry name" value="Trans_reg_C"/>
    <property type="match status" value="1"/>
</dbReference>
<accession>A0A4R4Q031</accession>
<evidence type="ECO:0000256" key="4">
    <source>
        <dbReference type="ARBA" id="ARBA00023163"/>
    </source>
</evidence>
<organism evidence="7 8">
    <name type="scientific">Kribbella albertanoniae</name>
    <dbReference type="NCBI Taxonomy" id="1266829"/>
    <lineage>
        <taxon>Bacteria</taxon>
        <taxon>Bacillati</taxon>
        <taxon>Actinomycetota</taxon>
        <taxon>Actinomycetes</taxon>
        <taxon>Propionibacteriales</taxon>
        <taxon>Kribbellaceae</taxon>
        <taxon>Kribbella</taxon>
    </lineage>
</organism>
<dbReference type="InterPro" id="IPR027417">
    <property type="entry name" value="P-loop_NTPase"/>
</dbReference>
<evidence type="ECO:0000313" key="8">
    <source>
        <dbReference type="Proteomes" id="UP000295075"/>
    </source>
</evidence>
<dbReference type="CDD" id="cd15831">
    <property type="entry name" value="BTAD"/>
    <property type="match status" value="1"/>
</dbReference>
<dbReference type="Proteomes" id="UP000295075">
    <property type="component" value="Unassembled WGS sequence"/>
</dbReference>
<reference evidence="7 8" key="1">
    <citation type="submission" date="2019-03" db="EMBL/GenBank/DDBJ databases">
        <title>Draft genome sequences of novel Actinobacteria.</title>
        <authorList>
            <person name="Sahin N."/>
            <person name="Ay H."/>
            <person name="Saygin H."/>
        </authorList>
    </citation>
    <scope>NUCLEOTIDE SEQUENCE [LARGE SCALE GENOMIC DNA]</scope>
    <source>
        <strain evidence="7 8">JCM 30547</strain>
    </source>
</reference>
<dbReference type="RefSeq" id="WP_132408390.1">
    <property type="nucleotide sequence ID" value="NZ_SMKA01000084.1"/>
</dbReference>
<dbReference type="InterPro" id="IPR016032">
    <property type="entry name" value="Sig_transdc_resp-reg_C-effctor"/>
</dbReference>
<dbReference type="InterPro" id="IPR051677">
    <property type="entry name" value="AfsR-DnrI-RedD_regulator"/>
</dbReference>
<dbReference type="PRINTS" id="PR00364">
    <property type="entry name" value="DISEASERSIST"/>
</dbReference>
<protein>
    <recommendedName>
        <fullName evidence="6">OmpR/PhoB-type domain-containing protein</fullName>
    </recommendedName>
</protein>
<dbReference type="SMART" id="SM01043">
    <property type="entry name" value="BTAD"/>
    <property type="match status" value="1"/>
</dbReference>
<dbReference type="Pfam" id="PF03704">
    <property type="entry name" value="BTAD"/>
    <property type="match status" value="1"/>
</dbReference>
<dbReference type="PROSITE" id="PS51755">
    <property type="entry name" value="OMPR_PHOB"/>
    <property type="match status" value="1"/>
</dbReference>
<comment type="similarity">
    <text evidence="1">Belongs to the AfsR/DnrI/RedD regulatory family.</text>
</comment>
<evidence type="ECO:0000259" key="6">
    <source>
        <dbReference type="PROSITE" id="PS51755"/>
    </source>
</evidence>
<name>A0A4R4Q031_9ACTN</name>
<proteinExistence type="inferred from homology"/>
<dbReference type="InterPro" id="IPR041664">
    <property type="entry name" value="AAA_16"/>
</dbReference>
<evidence type="ECO:0000313" key="7">
    <source>
        <dbReference type="EMBL" id="TDC28122.1"/>
    </source>
</evidence>
<keyword evidence="3 5" id="KW-0238">DNA-binding</keyword>
<dbReference type="InterPro" id="IPR001867">
    <property type="entry name" value="OmpR/PhoB-type_DNA-bd"/>
</dbReference>
<dbReference type="GO" id="GO:0000160">
    <property type="term" value="P:phosphorelay signal transduction system"/>
    <property type="evidence" value="ECO:0007669"/>
    <property type="project" value="InterPro"/>
</dbReference>
<dbReference type="EMBL" id="SMKA01000084">
    <property type="protein sequence ID" value="TDC28122.1"/>
    <property type="molecule type" value="Genomic_DNA"/>
</dbReference>
<gene>
    <name evidence="7" type="ORF">E1261_19515</name>
</gene>
<evidence type="ECO:0000256" key="2">
    <source>
        <dbReference type="ARBA" id="ARBA00023015"/>
    </source>
</evidence>
<evidence type="ECO:0000256" key="3">
    <source>
        <dbReference type="ARBA" id="ARBA00023125"/>
    </source>
</evidence>
<evidence type="ECO:0000256" key="1">
    <source>
        <dbReference type="ARBA" id="ARBA00005820"/>
    </source>
</evidence>
<keyword evidence="8" id="KW-1185">Reference proteome</keyword>
<dbReference type="AlphaFoldDB" id="A0A4R4Q031"/>
<dbReference type="SUPFAM" id="SSF46894">
    <property type="entry name" value="C-terminal effector domain of the bipartite response regulators"/>
    <property type="match status" value="1"/>
</dbReference>
<dbReference type="GO" id="GO:0003677">
    <property type="term" value="F:DNA binding"/>
    <property type="evidence" value="ECO:0007669"/>
    <property type="project" value="UniProtKB-UniRule"/>
</dbReference>
<dbReference type="PANTHER" id="PTHR35807:SF1">
    <property type="entry name" value="TRANSCRIPTIONAL REGULATOR REDD"/>
    <property type="match status" value="1"/>
</dbReference>
<dbReference type="InterPro" id="IPR036388">
    <property type="entry name" value="WH-like_DNA-bd_sf"/>
</dbReference>
<dbReference type="SUPFAM" id="SSF52540">
    <property type="entry name" value="P-loop containing nucleoside triphosphate hydrolases"/>
    <property type="match status" value="1"/>
</dbReference>
<dbReference type="Gene3D" id="1.25.40.10">
    <property type="entry name" value="Tetratricopeptide repeat domain"/>
    <property type="match status" value="1"/>
</dbReference>
<dbReference type="InterPro" id="IPR005158">
    <property type="entry name" value="BTAD"/>
</dbReference>
<dbReference type="PANTHER" id="PTHR35807">
    <property type="entry name" value="TRANSCRIPTIONAL REGULATOR REDD-RELATED"/>
    <property type="match status" value="1"/>
</dbReference>
<evidence type="ECO:0000256" key="5">
    <source>
        <dbReference type="PROSITE-ProRule" id="PRU01091"/>
    </source>
</evidence>
<dbReference type="SUPFAM" id="SSF48452">
    <property type="entry name" value="TPR-like"/>
    <property type="match status" value="1"/>
</dbReference>
<dbReference type="InterPro" id="IPR011990">
    <property type="entry name" value="TPR-like_helical_dom_sf"/>
</dbReference>
<feature type="domain" description="OmpR/PhoB-type" evidence="6">
    <location>
        <begin position="1"/>
        <end position="90"/>
    </location>
</feature>
<feature type="DNA-binding region" description="OmpR/PhoB-type" evidence="5">
    <location>
        <begin position="1"/>
        <end position="90"/>
    </location>
</feature>
<keyword evidence="2" id="KW-0805">Transcription regulation</keyword>
<sequence>MLEIGLLGPLQIRRNGRAIAVPGPRLQSVVMILALSANRPVPVEVIADRLWGERMPHRIKPTLQTYAARLRQHLGQHAIQTCPGSYLLRVDPDRVDALRLAGLVREAQQTGDPVTKRVLLEQAVELWRDNPLLGSTAADWFTTSEAARLTAVYLAAVEQRIDLDLVEERYDEVIVELLELTGRHRLRESLWIRLLAALRLSGRTAEALRCYEQIRTIVAGELGADPAQELQQEHARLLAGRRAAPIHTSPAVEPRQLPPDLRWFTGRSTELRALDGILDGASPQCPTIVTLTGPGGIGKTALAIHWAHRVRDRFPAGQLFVDLRGYSADDSVPPEAALFTFLRSLQVPADQIPTGTSDRAGLFRTLTADRPLLVVIDNATSAEQVHPLLPASGSMIVVTSRNQLRWLGVRNGAVRLPIEPLSAGEAVQFLTTAAGRDPAESAELGELAELCAGYPLALAVVAESIQRSTVTPWYGRSTGSGLLPTVRNLREVEGIRLQASSAGEDSCVQTK</sequence>
<comment type="caution">
    <text evidence="7">The sequence shown here is derived from an EMBL/GenBank/DDBJ whole genome shotgun (WGS) entry which is preliminary data.</text>
</comment>
<dbReference type="OrthoDB" id="4569961at2"/>
<dbReference type="Gene3D" id="1.10.10.10">
    <property type="entry name" value="Winged helix-like DNA-binding domain superfamily/Winged helix DNA-binding domain"/>
    <property type="match status" value="1"/>
</dbReference>
<dbReference type="GO" id="GO:0006355">
    <property type="term" value="P:regulation of DNA-templated transcription"/>
    <property type="evidence" value="ECO:0007669"/>
    <property type="project" value="InterPro"/>
</dbReference>